<dbReference type="Pfam" id="PF02798">
    <property type="entry name" value="GST_N"/>
    <property type="match status" value="1"/>
</dbReference>
<evidence type="ECO:0000259" key="2">
    <source>
        <dbReference type="PROSITE" id="PS50405"/>
    </source>
</evidence>
<evidence type="ECO:0000259" key="1">
    <source>
        <dbReference type="PROSITE" id="PS50404"/>
    </source>
</evidence>
<dbReference type="Gene3D" id="3.40.30.10">
    <property type="entry name" value="Glutaredoxin"/>
    <property type="match status" value="1"/>
</dbReference>
<dbReference type="Pfam" id="PF13410">
    <property type="entry name" value="GST_C_2"/>
    <property type="match status" value="1"/>
</dbReference>
<organism evidence="3">
    <name type="scientific">marine metagenome</name>
    <dbReference type="NCBI Taxonomy" id="408172"/>
    <lineage>
        <taxon>unclassified sequences</taxon>
        <taxon>metagenomes</taxon>
        <taxon>ecological metagenomes</taxon>
    </lineage>
</organism>
<dbReference type="AlphaFoldDB" id="A0A381PDS1"/>
<accession>A0A381PDS1</accession>
<dbReference type="SFLD" id="SFLDG00358">
    <property type="entry name" value="Main_(cytGST)"/>
    <property type="match status" value="1"/>
</dbReference>
<dbReference type="InterPro" id="IPR004045">
    <property type="entry name" value="Glutathione_S-Trfase_N"/>
</dbReference>
<evidence type="ECO:0000313" key="3">
    <source>
        <dbReference type="EMBL" id="SUZ63623.1"/>
    </source>
</evidence>
<sequence length="209" mass="23446">MTITVWGAATSRTIRVHWALHELGLDYEPKLIGSRTGETQGETFQSLNSKEKIPVLVDDDFVLTESAAIVTYLGDKYGLLTPMSGSRERARYDEWTSYILMELDAHTLYIIRRHHDLAHLYGSAPEALQAAREGFNKQIRWAETKLGDGEYAMGDGFSGVDILLTSCLDWAHAYDFELADNLNEYRATLHQRPAYKTAAALNFSVRAGA</sequence>
<dbReference type="SUPFAM" id="SSF52833">
    <property type="entry name" value="Thioredoxin-like"/>
    <property type="match status" value="1"/>
</dbReference>
<reference evidence="3" key="1">
    <citation type="submission" date="2018-05" db="EMBL/GenBank/DDBJ databases">
        <authorList>
            <person name="Lanie J.A."/>
            <person name="Ng W.-L."/>
            <person name="Kazmierczak K.M."/>
            <person name="Andrzejewski T.M."/>
            <person name="Davidsen T.M."/>
            <person name="Wayne K.J."/>
            <person name="Tettelin H."/>
            <person name="Glass J.I."/>
            <person name="Rusch D."/>
            <person name="Podicherti R."/>
            <person name="Tsui H.-C.T."/>
            <person name="Winkler M.E."/>
        </authorList>
    </citation>
    <scope>NUCLEOTIDE SEQUENCE</scope>
</reference>
<dbReference type="PANTHER" id="PTHR44051:SF8">
    <property type="entry name" value="GLUTATHIONE S-TRANSFERASE GSTA"/>
    <property type="match status" value="1"/>
</dbReference>
<evidence type="ECO:0008006" key="4">
    <source>
        <dbReference type="Google" id="ProtNLM"/>
    </source>
</evidence>
<dbReference type="InterPro" id="IPR036249">
    <property type="entry name" value="Thioredoxin-like_sf"/>
</dbReference>
<dbReference type="InterPro" id="IPR040079">
    <property type="entry name" value="Glutathione_S-Trfase"/>
</dbReference>
<protein>
    <recommendedName>
        <fullName evidence="4">GST N-terminal domain-containing protein</fullName>
    </recommendedName>
</protein>
<dbReference type="CDD" id="cd03046">
    <property type="entry name" value="GST_N_GTT1_like"/>
    <property type="match status" value="1"/>
</dbReference>
<dbReference type="PROSITE" id="PS50405">
    <property type="entry name" value="GST_CTER"/>
    <property type="match status" value="1"/>
</dbReference>
<dbReference type="InterPro" id="IPR010987">
    <property type="entry name" value="Glutathione-S-Trfase_C-like"/>
</dbReference>
<dbReference type="Gene3D" id="1.20.1050.10">
    <property type="match status" value="1"/>
</dbReference>
<feature type="domain" description="GST C-terminal" evidence="2">
    <location>
        <begin position="85"/>
        <end position="209"/>
    </location>
</feature>
<proteinExistence type="predicted"/>
<dbReference type="SUPFAM" id="SSF47616">
    <property type="entry name" value="GST C-terminal domain-like"/>
    <property type="match status" value="1"/>
</dbReference>
<dbReference type="EMBL" id="UINC01000920">
    <property type="protein sequence ID" value="SUZ63623.1"/>
    <property type="molecule type" value="Genomic_DNA"/>
</dbReference>
<feature type="domain" description="GST N-terminal" evidence="1">
    <location>
        <begin position="1"/>
        <end position="81"/>
    </location>
</feature>
<dbReference type="PANTHER" id="PTHR44051">
    <property type="entry name" value="GLUTATHIONE S-TRANSFERASE-RELATED"/>
    <property type="match status" value="1"/>
</dbReference>
<dbReference type="InterPro" id="IPR036282">
    <property type="entry name" value="Glutathione-S-Trfase_C_sf"/>
</dbReference>
<gene>
    <name evidence="3" type="ORF">METZ01_LOCUS16477</name>
</gene>
<name>A0A381PDS1_9ZZZZ</name>
<dbReference type="SFLD" id="SFLDG01150">
    <property type="entry name" value="Main.1:_Beta-like"/>
    <property type="match status" value="1"/>
</dbReference>
<dbReference type="SFLD" id="SFLDS00019">
    <property type="entry name" value="Glutathione_Transferase_(cytos"/>
    <property type="match status" value="1"/>
</dbReference>
<dbReference type="PROSITE" id="PS50404">
    <property type="entry name" value="GST_NTER"/>
    <property type="match status" value="1"/>
</dbReference>